<organism evidence="1">
    <name type="scientific">Anguilla anguilla</name>
    <name type="common">European freshwater eel</name>
    <name type="synonym">Muraena anguilla</name>
    <dbReference type="NCBI Taxonomy" id="7936"/>
    <lineage>
        <taxon>Eukaryota</taxon>
        <taxon>Metazoa</taxon>
        <taxon>Chordata</taxon>
        <taxon>Craniata</taxon>
        <taxon>Vertebrata</taxon>
        <taxon>Euteleostomi</taxon>
        <taxon>Actinopterygii</taxon>
        <taxon>Neopterygii</taxon>
        <taxon>Teleostei</taxon>
        <taxon>Anguilliformes</taxon>
        <taxon>Anguillidae</taxon>
        <taxon>Anguilla</taxon>
    </lineage>
</organism>
<reference evidence="1" key="2">
    <citation type="journal article" date="2015" name="Fish Shellfish Immunol.">
        <title>Early steps in the European eel (Anguilla anguilla)-Vibrio vulnificus interaction in the gills: Role of the RtxA13 toxin.</title>
        <authorList>
            <person name="Callol A."/>
            <person name="Pajuelo D."/>
            <person name="Ebbesson L."/>
            <person name="Teles M."/>
            <person name="MacKenzie S."/>
            <person name="Amaro C."/>
        </authorList>
    </citation>
    <scope>NUCLEOTIDE SEQUENCE</scope>
</reference>
<proteinExistence type="predicted"/>
<protein>
    <submittedName>
        <fullName evidence="1">Uncharacterized protein</fullName>
    </submittedName>
</protein>
<dbReference type="EMBL" id="GBXM01030482">
    <property type="protein sequence ID" value="JAH78095.1"/>
    <property type="molecule type" value="Transcribed_RNA"/>
</dbReference>
<evidence type="ECO:0000313" key="1">
    <source>
        <dbReference type="EMBL" id="JAH78095.1"/>
    </source>
</evidence>
<sequence>MGKPSLLRITSEQKHLLLIEVNVEIQGDLTTKENLICPFFMIINFIMCSSF</sequence>
<accession>A0A0E9VKZ5</accession>
<dbReference type="AlphaFoldDB" id="A0A0E9VKZ5"/>
<reference evidence="1" key="1">
    <citation type="submission" date="2014-11" db="EMBL/GenBank/DDBJ databases">
        <authorList>
            <person name="Amaro Gonzalez C."/>
        </authorList>
    </citation>
    <scope>NUCLEOTIDE SEQUENCE</scope>
</reference>
<name>A0A0E9VKZ5_ANGAN</name>